<comment type="subcellular location">
    <subcellularLocation>
        <location evidence="1">Nucleus</location>
    </subcellularLocation>
</comment>
<dbReference type="FunFam" id="1.10.10.60:FF:000002">
    <property type="entry name" value="Myb family transcription factor"/>
    <property type="match status" value="1"/>
</dbReference>
<dbReference type="GO" id="GO:0030154">
    <property type="term" value="P:cell differentiation"/>
    <property type="evidence" value="ECO:0007669"/>
    <property type="project" value="UniProtKB-KW"/>
</dbReference>
<keyword evidence="4" id="KW-0805">Transcription regulation</keyword>
<accession>A0ABC8QZS2</accession>
<reference evidence="9 11" key="1">
    <citation type="submission" date="2024-02" db="EMBL/GenBank/DDBJ databases">
        <authorList>
            <person name="Vignale AGUSTIN F."/>
            <person name="Sosa J E."/>
            <person name="Modenutti C."/>
        </authorList>
    </citation>
    <scope>NUCLEOTIDE SEQUENCE [LARGE SCALE GENOMIC DNA]</scope>
</reference>
<evidence type="ECO:0000313" key="11">
    <source>
        <dbReference type="Proteomes" id="UP001642360"/>
    </source>
</evidence>
<gene>
    <name evidence="9" type="ORF">ILEXP_LOCUS5359</name>
    <name evidence="10" type="ORF">ILEXP_LOCUS57808</name>
</gene>
<dbReference type="InterPro" id="IPR001005">
    <property type="entry name" value="SANT/Myb"/>
</dbReference>
<dbReference type="PANTHER" id="PTHR31496:SF48">
    <property type="entry name" value="TRANSCRIPTION FACTOR KAN2-RELATED"/>
    <property type="match status" value="1"/>
</dbReference>
<keyword evidence="3" id="KW-0221">Differentiation</keyword>
<dbReference type="Gene3D" id="1.10.10.60">
    <property type="entry name" value="Homeodomain-like"/>
    <property type="match status" value="1"/>
</dbReference>
<dbReference type="Proteomes" id="UP001642360">
    <property type="component" value="Unassembled WGS sequence"/>
</dbReference>
<evidence type="ECO:0000256" key="5">
    <source>
        <dbReference type="ARBA" id="ARBA00023163"/>
    </source>
</evidence>
<keyword evidence="5" id="KW-0804">Transcription</keyword>
<dbReference type="EMBL" id="CAUOFW020009891">
    <property type="protein sequence ID" value="CAK9187294.1"/>
    <property type="molecule type" value="Genomic_DNA"/>
</dbReference>
<feature type="compositionally biased region" description="Low complexity" evidence="7">
    <location>
        <begin position="337"/>
        <end position="346"/>
    </location>
</feature>
<evidence type="ECO:0000256" key="7">
    <source>
        <dbReference type="SAM" id="MobiDB-lite"/>
    </source>
</evidence>
<dbReference type="InterPro" id="IPR044847">
    <property type="entry name" value="KAN_fam"/>
</dbReference>
<dbReference type="NCBIfam" id="TIGR01557">
    <property type="entry name" value="myb_SHAQKYF"/>
    <property type="match status" value="1"/>
</dbReference>
<evidence type="ECO:0000256" key="4">
    <source>
        <dbReference type="ARBA" id="ARBA00023015"/>
    </source>
</evidence>
<dbReference type="GO" id="GO:0005634">
    <property type="term" value="C:nucleus"/>
    <property type="evidence" value="ECO:0007669"/>
    <property type="project" value="UniProtKB-SubCell"/>
</dbReference>
<dbReference type="EMBL" id="CAUOFW020000871">
    <property type="protein sequence ID" value="CAK9138258.1"/>
    <property type="molecule type" value="Genomic_DNA"/>
</dbReference>
<feature type="region of interest" description="Disordered" evidence="7">
    <location>
        <begin position="1"/>
        <end position="27"/>
    </location>
</feature>
<evidence type="ECO:0000313" key="9">
    <source>
        <dbReference type="EMBL" id="CAK9138258.1"/>
    </source>
</evidence>
<evidence type="ECO:0000256" key="1">
    <source>
        <dbReference type="ARBA" id="ARBA00004123"/>
    </source>
</evidence>
<keyword evidence="6" id="KW-0539">Nucleus</keyword>
<evidence type="ECO:0000256" key="2">
    <source>
        <dbReference type="ARBA" id="ARBA00022473"/>
    </source>
</evidence>
<evidence type="ECO:0000313" key="10">
    <source>
        <dbReference type="EMBL" id="CAK9187294.1"/>
    </source>
</evidence>
<feature type="compositionally biased region" description="Polar residues" evidence="7">
    <location>
        <begin position="10"/>
        <end position="25"/>
    </location>
</feature>
<dbReference type="Pfam" id="PF00249">
    <property type="entry name" value="Myb_DNA-binding"/>
    <property type="match status" value="1"/>
</dbReference>
<evidence type="ECO:0000256" key="6">
    <source>
        <dbReference type="ARBA" id="ARBA00023242"/>
    </source>
</evidence>
<keyword evidence="11" id="KW-1185">Reference proteome</keyword>
<feature type="region of interest" description="Disordered" evidence="7">
    <location>
        <begin position="337"/>
        <end position="361"/>
    </location>
</feature>
<dbReference type="AlphaFoldDB" id="A0ABC8QZS2"/>
<evidence type="ECO:0000256" key="3">
    <source>
        <dbReference type="ARBA" id="ARBA00022782"/>
    </source>
</evidence>
<proteinExistence type="predicted"/>
<dbReference type="InterPro" id="IPR009057">
    <property type="entry name" value="Homeodomain-like_sf"/>
</dbReference>
<dbReference type="PANTHER" id="PTHR31496">
    <property type="entry name" value="TRANSCRIPTION FACTOR KAN2-RELATED"/>
    <property type="match status" value="1"/>
</dbReference>
<organism evidence="9 11">
    <name type="scientific">Ilex paraguariensis</name>
    <name type="common">yerba mate</name>
    <dbReference type="NCBI Taxonomy" id="185542"/>
    <lineage>
        <taxon>Eukaryota</taxon>
        <taxon>Viridiplantae</taxon>
        <taxon>Streptophyta</taxon>
        <taxon>Embryophyta</taxon>
        <taxon>Tracheophyta</taxon>
        <taxon>Spermatophyta</taxon>
        <taxon>Magnoliopsida</taxon>
        <taxon>eudicotyledons</taxon>
        <taxon>Gunneridae</taxon>
        <taxon>Pentapetalae</taxon>
        <taxon>asterids</taxon>
        <taxon>campanulids</taxon>
        <taxon>Aquifoliales</taxon>
        <taxon>Aquifoliaceae</taxon>
        <taxon>Ilex</taxon>
    </lineage>
</organism>
<evidence type="ECO:0000259" key="8">
    <source>
        <dbReference type="Pfam" id="PF00249"/>
    </source>
</evidence>
<keyword evidence="2" id="KW-0217">Developmental protein</keyword>
<dbReference type="InterPro" id="IPR006447">
    <property type="entry name" value="Myb_dom_plants"/>
</dbReference>
<dbReference type="SUPFAM" id="SSF46689">
    <property type="entry name" value="Homeodomain-like"/>
    <property type="match status" value="1"/>
</dbReference>
<feature type="domain" description="Myb-like" evidence="8">
    <location>
        <begin position="185"/>
        <end position="236"/>
    </location>
</feature>
<sequence length="361" mass="40845">MELFPAQPDLSLQISPPNSKPTSSWRRTEDEMDLGFWKRALDSRNSSFSSMATKPDNFFELSLANPRVSEPYSNHFQFHQNSNTNLIHSFQQNQYPNHHHLQLQHQIFQQQHHGMSPELGFLRPISGIPVYQNPPFPFSQQGLDTSVSSTTTSSAITSSSFQSQGLMRSKFLSRFPAKRSMRAPRMRWTTTLHSRFVHAVELLGGHERATPKSVLELMDVKDLTLAHVKSHLQMYRTVKTTDRAAASSGQSDVFENGSSGDTSDDLILDIQNSRRSEVTVQQGRQNVNQDKDYHGLWSNSSSREAWLHGKPRDCGGNITTLQKDRDAKVLSYERISEVSSSSLSETSPKKPNLEFTLGRPQ</sequence>
<feature type="compositionally biased region" description="Polar residues" evidence="7">
    <location>
        <begin position="247"/>
        <end position="261"/>
    </location>
</feature>
<name>A0ABC8QZS2_9AQUA</name>
<feature type="region of interest" description="Disordered" evidence="7">
    <location>
        <begin position="241"/>
        <end position="262"/>
    </location>
</feature>
<comment type="caution">
    <text evidence="9">The sequence shown here is derived from an EMBL/GenBank/DDBJ whole genome shotgun (WGS) entry which is preliminary data.</text>
</comment>
<protein>
    <recommendedName>
        <fullName evidence="8">Myb-like domain-containing protein</fullName>
    </recommendedName>
</protein>